<keyword evidence="1" id="KW-0343">GTPase activation</keyword>
<gene>
    <name evidence="5" type="ORF">SBAD_LOCUS1127</name>
</gene>
<reference evidence="7" key="1">
    <citation type="submission" date="2016-06" db="UniProtKB">
        <authorList>
            <consortium name="WormBaseParasite"/>
        </authorList>
    </citation>
    <scope>IDENTIFICATION</scope>
</reference>
<evidence type="ECO:0000256" key="1">
    <source>
        <dbReference type="ARBA" id="ARBA00022468"/>
    </source>
</evidence>
<evidence type="ECO:0000313" key="5">
    <source>
        <dbReference type="EMBL" id="VDO93298.1"/>
    </source>
</evidence>
<dbReference type="InterPro" id="IPR035969">
    <property type="entry name" value="Rab-GAP_TBC_sf"/>
</dbReference>
<evidence type="ECO:0000313" key="7">
    <source>
        <dbReference type="WBParaSite" id="SBAD_0000116401-mRNA-1"/>
    </source>
</evidence>
<dbReference type="Gene3D" id="1.10.10.750">
    <property type="entry name" value="Ypt/Rab-GAP domain of gyp1p, domain 1"/>
    <property type="match status" value="1"/>
</dbReference>
<dbReference type="InterPro" id="IPR000195">
    <property type="entry name" value="Rab-GAP-TBC_dom"/>
</dbReference>
<proteinExistence type="predicted"/>
<feature type="region of interest" description="Disordered" evidence="3">
    <location>
        <begin position="1"/>
        <end position="70"/>
    </location>
</feature>
<dbReference type="WBParaSite" id="SBAD_0000116401-mRNA-1">
    <property type="protein sequence ID" value="SBAD_0000116401-mRNA-1"/>
    <property type="gene ID" value="SBAD_0000116401"/>
</dbReference>
<dbReference type="GO" id="GO:0031267">
    <property type="term" value="F:small GTPase binding"/>
    <property type="evidence" value="ECO:0007669"/>
    <property type="project" value="TreeGrafter"/>
</dbReference>
<dbReference type="Pfam" id="PF00566">
    <property type="entry name" value="RabGAP-TBC"/>
    <property type="match status" value="1"/>
</dbReference>
<dbReference type="AlphaFoldDB" id="A0A183IBY3"/>
<dbReference type="FunFam" id="1.10.8.270:FF:000001">
    <property type="entry name" value="TBC1 domain family member 1"/>
    <property type="match status" value="1"/>
</dbReference>
<dbReference type="InterPro" id="IPR050302">
    <property type="entry name" value="Rab_GAP_TBC_domain"/>
</dbReference>
<sequence>MVVHDTDLETHVPSDNEDTELDPSLSEEQKEVLRKMKAINRANELDSRSVSGTGSKRSADSSDSFSNCEVVPSQLGDETEDLWEIWAYLVKSWETESKKQAAMLKQLVRQGIPCHFRTLAWQLLSNAKIEAAHEMYTEYMRGNSPHEKAIRRDISRTFPEHEFFRDITGAGQQSLFNVMKAYSLHDREVGYCQGSAFVVGLLLLQMPEEEAFAVLIQLMEEYRFRELYKPAMTELGLCIFQLECLVQEFMPDLHTHFQNMGFDTSMYASSWFLTLFITQVSIDLASRIMDVFISEVSTFVLPILTPCEVRKGMDIIFRVAIAILQLCRVDLLKLDMEGMLRYFQKEVPEKFVEDHELLMTTAYNVKYNPKKFKKLEKDYLNKRNKDQEEAVELRV</sequence>
<dbReference type="Proteomes" id="UP000270296">
    <property type="component" value="Unassembled WGS sequence"/>
</dbReference>
<dbReference type="EMBL" id="UZAM01006719">
    <property type="protein sequence ID" value="VDO93298.1"/>
    <property type="molecule type" value="Genomic_DNA"/>
</dbReference>
<dbReference type="PANTHER" id="PTHR47219:SF22">
    <property type="entry name" value="RAB-GAP TBC DOMAIN-CONTAINING PROTEIN"/>
    <property type="match status" value="1"/>
</dbReference>
<dbReference type="SUPFAM" id="SSF47923">
    <property type="entry name" value="Ypt/Rab-GAP domain of gyp1p"/>
    <property type="match status" value="2"/>
</dbReference>
<name>A0A183IBY3_9BILA</name>
<reference evidence="5 6" key="2">
    <citation type="submission" date="2018-11" db="EMBL/GenBank/DDBJ databases">
        <authorList>
            <consortium name="Pathogen Informatics"/>
        </authorList>
    </citation>
    <scope>NUCLEOTIDE SEQUENCE [LARGE SCALE GENOMIC DNA]</scope>
</reference>
<keyword evidence="2" id="KW-0175">Coiled coil</keyword>
<evidence type="ECO:0000259" key="4">
    <source>
        <dbReference type="PROSITE" id="PS50086"/>
    </source>
</evidence>
<accession>A0A183IBY3</accession>
<organism evidence="7">
    <name type="scientific">Soboliphyme baturini</name>
    <dbReference type="NCBI Taxonomy" id="241478"/>
    <lineage>
        <taxon>Eukaryota</taxon>
        <taxon>Metazoa</taxon>
        <taxon>Ecdysozoa</taxon>
        <taxon>Nematoda</taxon>
        <taxon>Enoplea</taxon>
        <taxon>Dorylaimia</taxon>
        <taxon>Dioctophymatida</taxon>
        <taxon>Dioctophymatoidea</taxon>
        <taxon>Soboliphymatidae</taxon>
        <taxon>Soboliphyme</taxon>
    </lineage>
</organism>
<dbReference type="OrthoDB" id="295078at2759"/>
<feature type="domain" description="Rab-GAP TBC" evidence="4">
    <location>
        <begin position="111"/>
        <end position="296"/>
    </location>
</feature>
<dbReference type="FunFam" id="1.10.472.80:FF:000002">
    <property type="entry name" value="Ecotropic viral integration site 5"/>
    <property type="match status" value="1"/>
</dbReference>
<keyword evidence="6" id="KW-1185">Reference proteome</keyword>
<dbReference type="PROSITE" id="PS50086">
    <property type="entry name" value="TBC_RABGAP"/>
    <property type="match status" value="1"/>
</dbReference>
<evidence type="ECO:0000256" key="2">
    <source>
        <dbReference type="ARBA" id="ARBA00023054"/>
    </source>
</evidence>
<protein>
    <submittedName>
        <fullName evidence="7">Rab-GAP TBC domain-containing protein</fullName>
    </submittedName>
</protein>
<dbReference type="Gene3D" id="1.10.472.80">
    <property type="entry name" value="Ypt/Rab-GAP domain of gyp1p, domain 3"/>
    <property type="match status" value="1"/>
</dbReference>
<dbReference type="FunFam" id="1.10.10.750:FF:000003">
    <property type="entry name" value="GTPase activating protein (Evi5)"/>
    <property type="match status" value="1"/>
</dbReference>
<dbReference type="SMART" id="SM00164">
    <property type="entry name" value="TBC"/>
    <property type="match status" value="1"/>
</dbReference>
<evidence type="ECO:0000256" key="3">
    <source>
        <dbReference type="SAM" id="MobiDB-lite"/>
    </source>
</evidence>
<dbReference type="GO" id="GO:0005096">
    <property type="term" value="F:GTPase activator activity"/>
    <property type="evidence" value="ECO:0007669"/>
    <property type="project" value="UniProtKB-KW"/>
</dbReference>
<dbReference type="Gene3D" id="1.10.8.270">
    <property type="entry name" value="putative rabgap domain of human tbc1 domain family member 14 like domains"/>
    <property type="match status" value="1"/>
</dbReference>
<evidence type="ECO:0000313" key="6">
    <source>
        <dbReference type="Proteomes" id="UP000270296"/>
    </source>
</evidence>
<feature type="compositionally biased region" description="Basic and acidic residues" evidence="3">
    <location>
        <begin position="1"/>
        <end position="14"/>
    </location>
</feature>
<dbReference type="PANTHER" id="PTHR47219">
    <property type="entry name" value="RAB GTPASE-ACTIVATING PROTEIN 1-LIKE"/>
    <property type="match status" value="1"/>
</dbReference>